<evidence type="ECO:0000313" key="3">
    <source>
        <dbReference type="Proteomes" id="UP000626109"/>
    </source>
</evidence>
<proteinExistence type="predicted"/>
<accession>A0A813LQZ8</accession>
<reference evidence="2" key="1">
    <citation type="submission" date="2021-02" db="EMBL/GenBank/DDBJ databases">
        <authorList>
            <person name="Dougan E. K."/>
            <person name="Rhodes N."/>
            <person name="Thang M."/>
            <person name="Chan C."/>
        </authorList>
    </citation>
    <scope>NUCLEOTIDE SEQUENCE</scope>
</reference>
<protein>
    <submittedName>
        <fullName evidence="2">Uncharacterized protein</fullName>
    </submittedName>
</protein>
<organism evidence="2 3">
    <name type="scientific">Polarella glacialis</name>
    <name type="common">Dinoflagellate</name>
    <dbReference type="NCBI Taxonomy" id="89957"/>
    <lineage>
        <taxon>Eukaryota</taxon>
        <taxon>Sar</taxon>
        <taxon>Alveolata</taxon>
        <taxon>Dinophyceae</taxon>
        <taxon>Suessiales</taxon>
        <taxon>Suessiaceae</taxon>
        <taxon>Polarella</taxon>
    </lineage>
</organism>
<feature type="region of interest" description="Disordered" evidence="1">
    <location>
        <begin position="1"/>
        <end position="40"/>
    </location>
</feature>
<evidence type="ECO:0000256" key="1">
    <source>
        <dbReference type="SAM" id="MobiDB-lite"/>
    </source>
</evidence>
<feature type="compositionally biased region" description="Polar residues" evidence="1">
    <location>
        <begin position="54"/>
        <end position="63"/>
    </location>
</feature>
<feature type="non-terminal residue" evidence="2">
    <location>
        <position position="247"/>
    </location>
</feature>
<name>A0A813LQZ8_POLGL</name>
<feature type="region of interest" description="Disordered" evidence="1">
    <location>
        <begin position="184"/>
        <end position="206"/>
    </location>
</feature>
<dbReference type="Proteomes" id="UP000626109">
    <property type="component" value="Unassembled WGS sequence"/>
</dbReference>
<evidence type="ECO:0000313" key="2">
    <source>
        <dbReference type="EMBL" id="CAE8735785.1"/>
    </source>
</evidence>
<sequence>LNGAARPASQGSNGGRLSPHCLRSGISASEAPDTNDPWRRGAWDCQEWSMLPTTGSFPNYTRQTKSRARFESGGSQGDFEVTSRATGLCNSPELSVTLPSPSAALRPVVGVRSERALLPIDVPASNGGIRRPSSTTSEYRPVGLASISPVASPISIRKLKRFHTSPTSGGSFPFDTSEVPLLGRALGQGAPEGRERQGRRSFTSSDLQDIRDIGYQDIGYGKKLVTLSPNKVTVTAWKRPTSKQAQQ</sequence>
<comment type="caution">
    <text evidence="2">The sequence shown here is derived from an EMBL/GenBank/DDBJ whole genome shotgun (WGS) entry which is preliminary data.</text>
</comment>
<gene>
    <name evidence="2" type="ORF">PGLA2088_LOCUS48023</name>
</gene>
<dbReference type="AlphaFoldDB" id="A0A813LQZ8"/>
<feature type="region of interest" description="Disordered" evidence="1">
    <location>
        <begin position="54"/>
        <end position="82"/>
    </location>
</feature>
<dbReference type="EMBL" id="CAJNNW010036589">
    <property type="protein sequence ID" value="CAE8735785.1"/>
    <property type="molecule type" value="Genomic_DNA"/>
</dbReference>
<feature type="non-terminal residue" evidence="2">
    <location>
        <position position="1"/>
    </location>
</feature>